<protein>
    <submittedName>
        <fullName evidence="3">Uncharacterized protein YkwD</fullName>
    </submittedName>
</protein>
<sequence>MKKHIPTLLLSATLLIAFQPAAQAATFTDVPTAHWAHKAIDAISTRGLINGYPDGTYRLNEPVTRAQAAKVVALAINAKPTAAFKPSFQDVSPAHGAYDHIRALTERGIFTDGDKFRPNEPLTRAQMAKILTLGYKIIVDDNDLIKFQDVIKLNQNYGYITTLAELGITTTPPGGMYKPNDIVTRAHMAAFIDRTTKFELEREKGVIYYDKARSMYMDKSKPDPIPPVIDDQDNALKTVELVNKQRKQLGVKELILDADLSAIAKAKAQDMAKNNYFDHKSPTYGTVDEMLKKFNYKWTAYGENIARGYIAPESVVKEWMISPTHRANIANNNFTHVGTGYATDAKGKPYWVQLYTQK</sequence>
<feature type="signal peptide" evidence="1">
    <location>
        <begin position="1"/>
        <end position="24"/>
    </location>
</feature>
<dbReference type="PROSITE" id="PS51272">
    <property type="entry name" value="SLH"/>
    <property type="match status" value="3"/>
</dbReference>
<proteinExistence type="predicted"/>
<accession>A0ABV2K2U1</accession>
<dbReference type="RefSeq" id="WP_354312009.1">
    <property type="nucleotide sequence ID" value="NZ_JBEPME010000001.1"/>
</dbReference>
<feature type="domain" description="SLH" evidence="2">
    <location>
        <begin position="87"/>
        <end position="142"/>
    </location>
</feature>
<reference evidence="3 4" key="1">
    <citation type="submission" date="2024-06" db="EMBL/GenBank/DDBJ databases">
        <title>Sorghum-associated microbial communities from plants grown in Nebraska, USA.</title>
        <authorList>
            <person name="Schachtman D."/>
        </authorList>
    </citation>
    <scope>NUCLEOTIDE SEQUENCE [LARGE SCALE GENOMIC DNA]</scope>
    <source>
        <strain evidence="3 4">1288</strain>
    </source>
</reference>
<dbReference type="InterPro" id="IPR035940">
    <property type="entry name" value="CAP_sf"/>
</dbReference>
<organism evidence="3 4">
    <name type="scientific">Sporosarcina psychrophila</name>
    <name type="common">Bacillus psychrophilus</name>
    <dbReference type="NCBI Taxonomy" id="1476"/>
    <lineage>
        <taxon>Bacteria</taxon>
        <taxon>Bacillati</taxon>
        <taxon>Bacillota</taxon>
        <taxon>Bacilli</taxon>
        <taxon>Bacillales</taxon>
        <taxon>Caryophanaceae</taxon>
        <taxon>Sporosarcina</taxon>
    </lineage>
</organism>
<dbReference type="CDD" id="cd05379">
    <property type="entry name" value="CAP_bacterial"/>
    <property type="match status" value="1"/>
</dbReference>
<comment type="caution">
    <text evidence="3">The sequence shown here is derived from an EMBL/GenBank/DDBJ whole genome shotgun (WGS) entry which is preliminary data.</text>
</comment>
<dbReference type="Proteomes" id="UP001549104">
    <property type="component" value="Unassembled WGS sequence"/>
</dbReference>
<evidence type="ECO:0000313" key="4">
    <source>
        <dbReference type="Proteomes" id="UP001549104"/>
    </source>
</evidence>
<feature type="domain" description="SLH" evidence="2">
    <location>
        <begin position="143"/>
        <end position="206"/>
    </location>
</feature>
<keyword evidence="4" id="KW-1185">Reference proteome</keyword>
<dbReference type="InterPro" id="IPR014044">
    <property type="entry name" value="CAP_dom"/>
</dbReference>
<name>A0ABV2K2U1_SPOPS</name>
<gene>
    <name evidence="3" type="ORF">ABIC55_000463</name>
</gene>
<dbReference type="InterPro" id="IPR001119">
    <property type="entry name" value="SLH_dom"/>
</dbReference>
<evidence type="ECO:0000313" key="3">
    <source>
        <dbReference type="EMBL" id="MET3655379.1"/>
    </source>
</evidence>
<dbReference type="Pfam" id="PF00395">
    <property type="entry name" value="SLH"/>
    <property type="match status" value="3"/>
</dbReference>
<feature type="chain" id="PRO_5046475149" evidence="1">
    <location>
        <begin position="25"/>
        <end position="358"/>
    </location>
</feature>
<evidence type="ECO:0000259" key="2">
    <source>
        <dbReference type="PROSITE" id="PS51272"/>
    </source>
</evidence>
<dbReference type="PANTHER" id="PTHR31157">
    <property type="entry name" value="SCP DOMAIN-CONTAINING PROTEIN"/>
    <property type="match status" value="1"/>
</dbReference>
<evidence type="ECO:0000256" key="1">
    <source>
        <dbReference type="SAM" id="SignalP"/>
    </source>
</evidence>
<dbReference type="PANTHER" id="PTHR31157:SF1">
    <property type="entry name" value="SCP DOMAIN-CONTAINING PROTEIN"/>
    <property type="match status" value="1"/>
</dbReference>
<dbReference type="Gene3D" id="3.40.33.10">
    <property type="entry name" value="CAP"/>
    <property type="match status" value="1"/>
</dbReference>
<dbReference type="EMBL" id="JBEPME010000001">
    <property type="protein sequence ID" value="MET3655379.1"/>
    <property type="molecule type" value="Genomic_DNA"/>
</dbReference>
<feature type="domain" description="SLH" evidence="2">
    <location>
        <begin position="23"/>
        <end position="86"/>
    </location>
</feature>
<dbReference type="Pfam" id="PF00188">
    <property type="entry name" value="CAP"/>
    <property type="match status" value="1"/>
</dbReference>
<dbReference type="SUPFAM" id="SSF55797">
    <property type="entry name" value="PR-1-like"/>
    <property type="match status" value="1"/>
</dbReference>
<keyword evidence="1" id="KW-0732">Signal</keyword>